<organism evidence="3 4">
    <name type="scientific">Nocardia jiangsuensis</name>
    <dbReference type="NCBI Taxonomy" id="1691563"/>
    <lineage>
        <taxon>Bacteria</taxon>
        <taxon>Bacillati</taxon>
        <taxon>Actinomycetota</taxon>
        <taxon>Actinomycetes</taxon>
        <taxon>Mycobacteriales</taxon>
        <taxon>Nocardiaceae</taxon>
        <taxon>Nocardia</taxon>
    </lineage>
</organism>
<name>A0ABV8E166_9NOCA</name>
<dbReference type="EMBL" id="JBHSAX010000033">
    <property type="protein sequence ID" value="MFC3966178.1"/>
    <property type="molecule type" value="Genomic_DNA"/>
</dbReference>
<protein>
    <submittedName>
        <fullName evidence="3">Uncharacterized protein</fullName>
    </submittedName>
</protein>
<reference evidence="4" key="1">
    <citation type="journal article" date="2019" name="Int. J. Syst. Evol. Microbiol.">
        <title>The Global Catalogue of Microorganisms (GCM) 10K type strain sequencing project: providing services to taxonomists for standard genome sequencing and annotation.</title>
        <authorList>
            <consortium name="The Broad Institute Genomics Platform"/>
            <consortium name="The Broad Institute Genome Sequencing Center for Infectious Disease"/>
            <person name="Wu L."/>
            <person name="Ma J."/>
        </authorList>
    </citation>
    <scope>NUCLEOTIDE SEQUENCE [LARGE SCALE GENOMIC DNA]</scope>
    <source>
        <strain evidence="4">CGMCC 4.7330</strain>
    </source>
</reference>
<gene>
    <name evidence="3" type="ORF">ACFO0B_29680</name>
</gene>
<dbReference type="RefSeq" id="WP_378616669.1">
    <property type="nucleotide sequence ID" value="NZ_JBHSAX010000033.1"/>
</dbReference>
<proteinExistence type="predicted"/>
<evidence type="ECO:0000313" key="4">
    <source>
        <dbReference type="Proteomes" id="UP001595696"/>
    </source>
</evidence>
<keyword evidence="2" id="KW-1133">Transmembrane helix</keyword>
<feature type="region of interest" description="Disordered" evidence="1">
    <location>
        <begin position="214"/>
        <end position="256"/>
    </location>
</feature>
<evidence type="ECO:0000256" key="1">
    <source>
        <dbReference type="SAM" id="MobiDB-lite"/>
    </source>
</evidence>
<sequence>MWYGVRVSGWVAVEGFRYTPGWGSLGTITVGVLAVAVASFWNHRTLSRVEQRYQDDLREAHHDRVRDAILDVVHHTTMWALAFNEYRSLVQREVAANPSTQEEATAAEKRMRAASTESASTQNDLRRSLWSAQLVVDDEFVRQALDEVVELLGAREPERHLEWRDLPARLDEIHEKRVKITDVIDAVLDHAVTNLRKKVPAPCTAEAITAEAVSTQSVRSSTTPNRRPPTQRALHSLLMPTKTNGAPPHRTEQNCT</sequence>
<dbReference type="Proteomes" id="UP001595696">
    <property type="component" value="Unassembled WGS sequence"/>
</dbReference>
<evidence type="ECO:0000313" key="3">
    <source>
        <dbReference type="EMBL" id="MFC3966178.1"/>
    </source>
</evidence>
<feature type="transmembrane region" description="Helical" evidence="2">
    <location>
        <begin position="20"/>
        <end position="42"/>
    </location>
</feature>
<keyword evidence="2" id="KW-0472">Membrane</keyword>
<comment type="caution">
    <text evidence="3">The sequence shown here is derived from an EMBL/GenBank/DDBJ whole genome shotgun (WGS) entry which is preliminary data.</text>
</comment>
<keyword evidence="2" id="KW-0812">Transmembrane</keyword>
<feature type="compositionally biased region" description="Polar residues" evidence="1">
    <location>
        <begin position="214"/>
        <end position="225"/>
    </location>
</feature>
<evidence type="ECO:0000256" key="2">
    <source>
        <dbReference type="SAM" id="Phobius"/>
    </source>
</evidence>
<accession>A0ABV8E166</accession>
<feature type="region of interest" description="Disordered" evidence="1">
    <location>
        <begin position="97"/>
        <end position="119"/>
    </location>
</feature>
<keyword evidence="4" id="KW-1185">Reference proteome</keyword>